<dbReference type="InterPro" id="IPR036286">
    <property type="entry name" value="LexA/Signal_pep-like_sf"/>
</dbReference>
<feature type="active site" evidence="7">
    <location>
        <position position="79"/>
    </location>
</feature>
<evidence type="ECO:0000313" key="12">
    <source>
        <dbReference type="Proteomes" id="UP000198661"/>
    </source>
</evidence>
<dbReference type="GO" id="GO:0005886">
    <property type="term" value="C:plasma membrane"/>
    <property type="evidence" value="ECO:0007669"/>
    <property type="project" value="UniProtKB-SubCell"/>
</dbReference>
<dbReference type="PROSITE" id="PS00501">
    <property type="entry name" value="SPASE_I_1"/>
    <property type="match status" value="1"/>
</dbReference>
<dbReference type="EMBL" id="FOOK01000020">
    <property type="protein sequence ID" value="SFG19349.1"/>
    <property type="molecule type" value="Genomic_DNA"/>
</dbReference>
<comment type="subcellular location">
    <subcellularLocation>
        <location evidence="2">Cell membrane</location>
        <topology evidence="2">Single-pass type II membrane protein</topology>
    </subcellularLocation>
    <subcellularLocation>
        <location evidence="9">Membrane</location>
        <topology evidence="9">Single-pass type II membrane protein</topology>
    </subcellularLocation>
</comment>
<keyword evidence="8" id="KW-1133">Transmembrane helix</keyword>
<evidence type="ECO:0000256" key="6">
    <source>
        <dbReference type="ARBA" id="ARBA00022801"/>
    </source>
</evidence>
<protein>
    <recommendedName>
        <fullName evidence="4 8">Signal peptidase I</fullName>
        <ecNumber evidence="4 8">3.4.21.89</ecNumber>
    </recommendedName>
</protein>
<evidence type="ECO:0000256" key="4">
    <source>
        <dbReference type="ARBA" id="ARBA00013208"/>
    </source>
</evidence>
<evidence type="ECO:0000256" key="3">
    <source>
        <dbReference type="ARBA" id="ARBA00009370"/>
    </source>
</evidence>
<dbReference type="GO" id="GO:0009003">
    <property type="term" value="F:signal peptidase activity"/>
    <property type="evidence" value="ECO:0007669"/>
    <property type="project" value="UniProtKB-EC"/>
</dbReference>
<keyword evidence="8" id="KW-0812">Transmembrane</keyword>
<keyword evidence="5 8" id="KW-0645">Protease</keyword>
<dbReference type="PROSITE" id="PS00760">
    <property type="entry name" value="SPASE_I_2"/>
    <property type="match status" value="1"/>
</dbReference>
<organism evidence="11 12">
    <name type="scientific">Planifilum fulgidum</name>
    <dbReference type="NCBI Taxonomy" id="201973"/>
    <lineage>
        <taxon>Bacteria</taxon>
        <taxon>Bacillati</taxon>
        <taxon>Bacillota</taxon>
        <taxon>Bacilli</taxon>
        <taxon>Bacillales</taxon>
        <taxon>Thermoactinomycetaceae</taxon>
        <taxon>Planifilum</taxon>
    </lineage>
</organism>
<dbReference type="PANTHER" id="PTHR43390">
    <property type="entry name" value="SIGNAL PEPTIDASE I"/>
    <property type="match status" value="1"/>
</dbReference>
<evidence type="ECO:0000256" key="5">
    <source>
        <dbReference type="ARBA" id="ARBA00022670"/>
    </source>
</evidence>
<dbReference type="SUPFAM" id="SSF51306">
    <property type="entry name" value="LexA/Signal peptidase"/>
    <property type="match status" value="1"/>
</dbReference>
<dbReference type="AlphaFoldDB" id="A0A1I2PW58"/>
<dbReference type="Gene3D" id="2.10.109.10">
    <property type="entry name" value="Umud Fragment, subunit A"/>
    <property type="match status" value="1"/>
</dbReference>
<dbReference type="InterPro" id="IPR019756">
    <property type="entry name" value="Pept_S26A_signal_pept_1_Ser-AS"/>
</dbReference>
<proteinExistence type="inferred from homology"/>
<evidence type="ECO:0000313" key="11">
    <source>
        <dbReference type="EMBL" id="SFG19349.1"/>
    </source>
</evidence>
<dbReference type="STRING" id="201973.SAMN04488025_12021"/>
<dbReference type="InterPro" id="IPR000223">
    <property type="entry name" value="Pept_S26A_signal_pept_1"/>
</dbReference>
<reference evidence="11 12" key="1">
    <citation type="submission" date="2016-10" db="EMBL/GenBank/DDBJ databases">
        <authorList>
            <person name="de Groot N.N."/>
        </authorList>
    </citation>
    <scope>NUCLEOTIDE SEQUENCE [LARGE SCALE GENOMIC DNA]</scope>
    <source>
        <strain evidence="11 12">DSM 44945</strain>
    </source>
</reference>
<feature type="transmembrane region" description="Helical" evidence="8">
    <location>
        <begin position="12"/>
        <end position="30"/>
    </location>
</feature>
<dbReference type="PANTHER" id="PTHR43390:SF1">
    <property type="entry name" value="CHLOROPLAST PROCESSING PEPTIDASE"/>
    <property type="match status" value="1"/>
</dbReference>
<evidence type="ECO:0000256" key="1">
    <source>
        <dbReference type="ARBA" id="ARBA00000677"/>
    </source>
</evidence>
<dbReference type="PRINTS" id="PR00727">
    <property type="entry name" value="LEADERPTASE"/>
</dbReference>
<evidence type="ECO:0000259" key="10">
    <source>
        <dbReference type="Pfam" id="PF10502"/>
    </source>
</evidence>
<dbReference type="Pfam" id="PF10502">
    <property type="entry name" value="Peptidase_S26"/>
    <property type="match status" value="1"/>
</dbReference>
<feature type="active site" evidence="7">
    <location>
        <position position="38"/>
    </location>
</feature>
<keyword evidence="12" id="KW-1185">Reference proteome</keyword>
<dbReference type="Proteomes" id="UP000198661">
    <property type="component" value="Unassembled WGS sequence"/>
</dbReference>
<dbReference type="InterPro" id="IPR019757">
    <property type="entry name" value="Pept_S26A_signal_pept_1_Lys-AS"/>
</dbReference>
<comment type="similarity">
    <text evidence="3 9">Belongs to the peptidase S26 family.</text>
</comment>
<dbReference type="PROSITE" id="PS00761">
    <property type="entry name" value="SPASE_I_3"/>
    <property type="match status" value="1"/>
</dbReference>
<evidence type="ECO:0000256" key="7">
    <source>
        <dbReference type="PIRSR" id="PIRSR600223-1"/>
    </source>
</evidence>
<keyword evidence="6 8" id="KW-0378">Hydrolase</keyword>
<evidence type="ECO:0000256" key="8">
    <source>
        <dbReference type="RuleBase" id="RU003993"/>
    </source>
</evidence>
<evidence type="ECO:0000256" key="9">
    <source>
        <dbReference type="RuleBase" id="RU362042"/>
    </source>
</evidence>
<keyword evidence="8" id="KW-0472">Membrane</keyword>
<dbReference type="EC" id="3.4.21.89" evidence="4 8"/>
<feature type="domain" description="Peptidase S26" evidence="10">
    <location>
        <begin position="8"/>
        <end position="158"/>
    </location>
</feature>
<evidence type="ECO:0000256" key="2">
    <source>
        <dbReference type="ARBA" id="ARBA00004401"/>
    </source>
</evidence>
<comment type="catalytic activity">
    <reaction evidence="1 8">
        <text>Cleavage of hydrophobic, N-terminal signal or leader sequences from secreted and periplasmic proteins.</text>
        <dbReference type="EC" id="3.4.21.89"/>
    </reaction>
</comment>
<dbReference type="CDD" id="cd06530">
    <property type="entry name" value="S26_SPase_I"/>
    <property type="match status" value="1"/>
</dbReference>
<gene>
    <name evidence="11" type="ORF">SAMN04488025_12021</name>
</gene>
<dbReference type="OrthoDB" id="9802919at2"/>
<dbReference type="NCBIfam" id="TIGR02227">
    <property type="entry name" value="sigpep_I_bact"/>
    <property type="match status" value="1"/>
</dbReference>
<dbReference type="InterPro" id="IPR019758">
    <property type="entry name" value="Pept_S26A_signal_pept_1_CS"/>
</dbReference>
<dbReference type="RefSeq" id="WP_092039052.1">
    <property type="nucleotide sequence ID" value="NZ_FOOK01000020.1"/>
</dbReference>
<accession>A0A1I2PW58</accession>
<dbReference type="GO" id="GO:0004252">
    <property type="term" value="F:serine-type endopeptidase activity"/>
    <property type="evidence" value="ECO:0007669"/>
    <property type="project" value="InterPro"/>
</dbReference>
<name>A0A1I2PW58_9BACL</name>
<dbReference type="InterPro" id="IPR019533">
    <property type="entry name" value="Peptidase_S26"/>
</dbReference>
<sequence>MLHRSRSSEWLIAVLIAVLLAMVIRLYFYAPYRVYGSSMFPTLQGDELLIVNKWIYGQRFPSYGDIIVFHTEEDRDFIKRVIGLPGDEIAIRDGYVWRNGKKLKEPYISSEIRGDYPTTRVPPGHLFVLGDNRNYSRDSREIGMVHVDEVVGRAEIVLYPLDRFQLLVR</sequence>
<dbReference type="GO" id="GO:0006465">
    <property type="term" value="P:signal peptide processing"/>
    <property type="evidence" value="ECO:0007669"/>
    <property type="project" value="InterPro"/>
</dbReference>